<protein>
    <submittedName>
        <fullName evidence="2">Piso0_000162 protein</fullName>
    </submittedName>
</protein>
<feature type="region of interest" description="Disordered" evidence="1">
    <location>
        <begin position="1"/>
        <end position="43"/>
    </location>
</feature>
<accession>G8YUP4</accession>
<evidence type="ECO:0000313" key="2">
    <source>
        <dbReference type="EMBL" id="CCE72577.1"/>
    </source>
</evidence>
<evidence type="ECO:0000313" key="3">
    <source>
        <dbReference type="Proteomes" id="UP000005222"/>
    </source>
</evidence>
<dbReference type="InParanoid" id="G8YUP4"/>
<dbReference type="HOGENOM" id="CLU_144314_0_0_1"/>
<keyword evidence="3" id="KW-1185">Reference proteome</keyword>
<name>G8YUP4_PICSO</name>
<dbReference type="AlphaFoldDB" id="G8YUP4"/>
<sequence length="103" mass="11277">MPTVSATIRPSEPPAAVPLLGMGPPACQADARPTPGRHQTMTPRRHGIWRTASAQANEDAAMFARCRSIVTFVIISVPRCTTYTGLRLQRKKKKMLSNDGYNV</sequence>
<organism evidence="2 3">
    <name type="scientific">Pichia sorbitophila (strain ATCC MYA-4447 / BCRC 22081 / CBS 7064 / NBRC 10061 / NRRL Y-12695)</name>
    <name type="common">Hybrid yeast</name>
    <dbReference type="NCBI Taxonomy" id="559304"/>
    <lineage>
        <taxon>Eukaryota</taxon>
        <taxon>Fungi</taxon>
        <taxon>Dikarya</taxon>
        <taxon>Ascomycota</taxon>
        <taxon>Saccharomycotina</taxon>
        <taxon>Pichiomycetes</taxon>
        <taxon>Debaryomycetaceae</taxon>
        <taxon>Millerozyma</taxon>
    </lineage>
</organism>
<proteinExistence type="predicted"/>
<gene>
    <name evidence="2" type="primary">Piso0_000162</name>
    <name evidence="2" type="ORF">GNLVRS01_PISO0A03322g</name>
</gene>
<reference evidence="2 3" key="1">
    <citation type="journal article" date="2012" name="G3 (Bethesda)">
        <title>Pichia sorbitophila, an interspecies yeast hybrid reveals early steps of genome resolution following polyploidization.</title>
        <authorList>
            <person name="Leh Louis V."/>
            <person name="Despons L."/>
            <person name="Friedrich A."/>
            <person name="Martin T."/>
            <person name="Durrens P."/>
            <person name="Casaregola S."/>
            <person name="Neuveglise C."/>
            <person name="Fairhead C."/>
            <person name="Marck C."/>
            <person name="Cruz J.A."/>
            <person name="Straub M.L."/>
            <person name="Kugler V."/>
            <person name="Sacerdot C."/>
            <person name="Uzunov Z."/>
            <person name="Thierry A."/>
            <person name="Weiss S."/>
            <person name="Bleykasten C."/>
            <person name="De Montigny J."/>
            <person name="Jacques N."/>
            <person name="Jung P."/>
            <person name="Lemaire M."/>
            <person name="Mallet S."/>
            <person name="Morel G."/>
            <person name="Richard G.F."/>
            <person name="Sarkar A."/>
            <person name="Savel G."/>
            <person name="Schacherer J."/>
            <person name="Seret M.L."/>
            <person name="Talla E."/>
            <person name="Samson G."/>
            <person name="Jubin C."/>
            <person name="Poulain J."/>
            <person name="Vacherie B."/>
            <person name="Barbe V."/>
            <person name="Pelletier E."/>
            <person name="Sherman D.J."/>
            <person name="Westhof E."/>
            <person name="Weissenbach J."/>
            <person name="Baret P.V."/>
            <person name="Wincker P."/>
            <person name="Gaillardin C."/>
            <person name="Dujon B."/>
            <person name="Souciet J.L."/>
        </authorList>
    </citation>
    <scope>NUCLEOTIDE SEQUENCE [LARGE SCALE GENOMIC DNA]</scope>
    <source>
        <strain evidence="3">ATCC MYA-4447 / BCRC 22081 / CBS 7064 / NBRC 10061 / NRRL Y-12695</strain>
    </source>
</reference>
<evidence type="ECO:0000256" key="1">
    <source>
        <dbReference type="SAM" id="MobiDB-lite"/>
    </source>
</evidence>
<dbReference type="EMBL" id="FO082059">
    <property type="protein sequence ID" value="CCE72577.1"/>
    <property type="molecule type" value="Genomic_DNA"/>
</dbReference>
<dbReference type="Proteomes" id="UP000005222">
    <property type="component" value="Chromosome A"/>
</dbReference>